<dbReference type="InterPro" id="IPR005064">
    <property type="entry name" value="BUG"/>
</dbReference>
<dbReference type="Gene3D" id="3.40.190.10">
    <property type="entry name" value="Periplasmic binding protein-like II"/>
    <property type="match status" value="1"/>
</dbReference>
<dbReference type="SUPFAM" id="SSF53850">
    <property type="entry name" value="Periplasmic binding protein-like II"/>
    <property type="match status" value="1"/>
</dbReference>
<dbReference type="PANTHER" id="PTHR42928">
    <property type="entry name" value="TRICARBOXYLATE-BINDING PROTEIN"/>
    <property type="match status" value="1"/>
</dbReference>
<evidence type="ECO:0000256" key="1">
    <source>
        <dbReference type="ARBA" id="ARBA00006987"/>
    </source>
</evidence>
<keyword evidence="2" id="KW-0732">Signal</keyword>
<organism evidence="3 4">
    <name type="scientific">Variibacter gotjawalensis</name>
    <dbReference type="NCBI Taxonomy" id="1333996"/>
    <lineage>
        <taxon>Bacteria</taxon>
        <taxon>Pseudomonadati</taxon>
        <taxon>Pseudomonadota</taxon>
        <taxon>Alphaproteobacteria</taxon>
        <taxon>Hyphomicrobiales</taxon>
        <taxon>Nitrobacteraceae</taxon>
        <taxon>Variibacter</taxon>
    </lineage>
</organism>
<sequence>MFRRDFLAGSAAALTLAASKPAYAQEYPTKLIRFLVGFPPGGSADLTMRQYAHRLGPALGTTKTVIENLPGASSTIAAIQTLRSDPDGHALYLGSNVAQVLAPFMLKLSYDPLTALIPITQLTTNASLVAVSAQYGVKNWAEFLAKAKGEKDGVFYGTSNAGFQLPGVQMAKLAGIKLVNVPFKGGAETVTAVLSGNIPMIIGTPPSILPHVKAGTIIPLCVTTPERSSVMPDVPGANEVGLKGLDSSSWFGLYAPAKTPDAIIRKLHATIQPLMKDESLRNALAVEGMEVKGSASPEAFAAFQKEDYDKNAELIKEAGLAVK</sequence>
<dbReference type="Proteomes" id="UP000236884">
    <property type="component" value="Chromosome"/>
</dbReference>
<dbReference type="PIRSF" id="PIRSF017082">
    <property type="entry name" value="YflP"/>
    <property type="match status" value="1"/>
</dbReference>
<reference evidence="3 4" key="1">
    <citation type="submission" date="2015-08" db="EMBL/GenBank/DDBJ databases">
        <title>Investigation of the bacterial diversity of lava forest soil.</title>
        <authorList>
            <person name="Lee J.S."/>
        </authorList>
    </citation>
    <scope>NUCLEOTIDE SEQUENCE [LARGE SCALE GENOMIC DNA]</scope>
    <source>
        <strain evidence="3 4">GJW-30</strain>
    </source>
</reference>
<name>A0A0S3PUJ8_9BRAD</name>
<dbReference type="RefSeq" id="WP_096355162.1">
    <property type="nucleotide sequence ID" value="NZ_AP014946.1"/>
</dbReference>
<feature type="signal peptide" evidence="2">
    <location>
        <begin position="1"/>
        <end position="24"/>
    </location>
</feature>
<dbReference type="Gene3D" id="3.40.190.150">
    <property type="entry name" value="Bordetella uptake gene, domain 1"/>
    <property type="match status" value="1"/>
</dbReference>
<keyword evidence="4" id="KW-1185">Reference proteome</keyword>
<proteinExistence type="inferred from homology"/>
<dbReference type="PANTHER" id="PTHR42928:SF5">
    <property type="entry name" value="BLR1237 PROTEIN"/>
    <property type="match status" value="1"/>
</dbReference>
<dbReference type="CDD" id="cd07012">
    <property type="entry name" value="PBP2_Bug_TTT"/>
    <property type="match status" value="1"/>
</dbReference>
<evidence type="ECO:0000313" key="3">
    <source>
        <dbReference type="EMBL" id="BAT59626.1"/>
    </source>
</evidence>
<dbReference type="AlphaFoldDB" id="A0A0S3PUJ8"/>
<evidence type="ECO:0000313" key="4">
    <source>
        <dbReference type="Proteomes" id="UP000236884"/>
    </source>
</evidence>
<dbReference type="KEGG" id="vgo:GJW-30_1_02159"/>
<dbReference type="Pfam" id="PF03401">
    <property type="entry name" value="TctC"/>
    <property type="match status" value="1"/>
</dbReference>
<comment type="similarity">
    <text evidence="1">Belongs to the UPF0065 (bug) family.</text>
</comment>
<dbReference type="EMBL" id="AP014946">
    <property type="protein sequence ID" value="BAT59626.1"/>
    <property type="molecule type" value="Genomic_DNA"/>
</dbReference>
<evidence type="ECO:0000256" key="2">
    <source>
        <dbReference type="SAM" id="SignalP"/>
    </source>
</evidence>
<dbReference type="OrthoDB" id="8266151at2"/>
<feature type="chain" id="PRO_5006615590" evidence="2">
    <location>
        <begin position="25"/>
        <end position="323"/>
    </location>
</feature>
<protein>
    <submittedName>
        <fullName evidence="3">Tripartite tricarboxylate transporter family receptor</fullName>
    </submittedName>
</protein>
<keyword evidence="3" id="KW-0675">Receptor</keyword>
<dbReference type="InterPro" id="IPR042100">
    <property type="entry name" value="Bug_dom1"/>
</dbReference>
<accession>A0A0S3PUJ8</accession>
<gene>
    <name evidence="3" type="ORF">GJW-30_1_02159</name>
</gene>